<gene>
    <name evidence="3" type="ORF">ACFPT7_04455</name>
</gene>
<feature type="domain" description="Alpha/beta hydrolase" evidence="2">
    <location>
        <begin position="260"/>
        <end position="665"/>
    </location>
</feature>
<comment type="caution">
    <text evidence="3">The sequence shown here is derived from an EMBL/GenBank/DDBJ whole genome shotgun (WGS) entry which is preliminary data.</text>
</comment>
<dbReference type="Proteomes" id="UP001596091">
    <property type="component" value="Unassembled WGS sequence"/>
</dbReference>
<evidence type="ECO:0000313" key="3">
    <source>
        <dbReference type="EMBL" id="MFC5861532.1"/>
    </source>
</evidence>
<dbReference type="RefSeq" id="WP_263333505.1">
    <property type="nucleotide sequence ID" value="NZ_JAGSYH010000002.1"/>
</dbReference>
<evidence type="ECO:0000259" key="2">
    <source>
        <dbReference type="Pfam" id="PF20091"/>
    </source>
</evidence>
<dbReference type="GO" id="GO:0016787">
    <property type="term" value="F:hydrolase activity"/>
    <property type="evidence" value="ECO:0007669"/>
    <property type="project" value="UniProtKB-KW"/>
</dbReference>
<evidence type="ECO:0000256" key="1">
    <source>
        <dbReference type="SAM" id="SignalP"/>
    </source>
</evidence>
<organism evidence="3 4">
    <name type="scientific">Acidicapsa dinghuensis</name>
    <dbReference type="NCBI Taxonomy" id="2218256"/>
    <lineage>
        <taxon>Bacteria</taxon>
        <taxon>Pseudomonadati</taxon>
        <taxon>Acidobacteriota</taxon>
        <taxon>Terriglobia</taxon>
        <taxon>Terriglobales</taxon>
        <taxon>Acidobacteriaceae</taxon>
        <taxon>Acidicapsa</taxon>
    </lineage>
</organism>
<keyword evidence="3" id="KW-0378">Hydrolase</keyword>
<dbReference type="Pfam" id="PF20091">
    <property type="entry name" value="Abhydrolase_10"/>
    <property type="match status" value="1"/>
</dbReference>
<keyword evidence="1" id="KW-0732">Signal</keyword>
<protein>
    <submittedName>
        <fullName evidence="3">Alpha/beta hydrolase domain-containing protein</fullName>
    </submittedName>
</protein>
<accession>A0ABW1EB25</accession>
<feature type="chain" id="PRO_5045457188" evidence="1">
    <location>
        <begin position="24"/>
        <end position="682"/>
    </location>
</feature>
<dbReference type="InterPro" id="IPR045394">
    <property type="entry name" value="Abhydrolase_dom"/>
</dbReference>
<sequence>MLRSLRAGFAVLVVLAFSTSALARVTRVEVLSRTPLAADSSLGIPAYEKITARVYFAVNPANEHNRRIMDLNKAPRNAKGEVEFSADLYLLRPMSRSNEAMLLEIPNRGGKGMLSIVDGSKGDPASAADFGDGWLLKQGYTYAALGWQWDAPSGLRLYAPVAYDAGGKRITGLLRDDFTPFKAENEVPLGHIMGWRLGGTEYPVATPDDPRNVLTVRDTPHGQRTVIPRSEWSFAHTVDGKLTPSDRFLRLNTGFVPGKIYELVYVAQDPVVAGLGLAAVRDFASWVKHSPDAHSPDALAPVHSVYASGISQSGRFLRDLLYEGFNADENGKIALDGVLAHVAGGGRGDFNYRFAQPSRDAQPMASIDWPTDIFPFTDLPESNPAHPGDGKSGILDAAVREHVVPKIFFSHTSYEYWSRAASLIHTTADGKADVPISPNVRIYFFSGLQHFSVPFPPKMEDGDLLSQNLPSPLPIRWFWRAMIANMDRWVRDDRKPPASRYPKIADGTLVPVDQLTFPAIPGIKLPPDNAQGWEFDFGPGWRAGILSEQPPKVLYDYRALVPQVDADGNDLGGIALPEITVSLATYTGWNLRSPAIGAPTQRISFLGSFSPFPLKSGEPSKALDPRVPIAKRYESYTDYRVKFEQALGALVKERYILPEDAPQLLDRSKEEWDWITSPAHKQ</sequence>
<evidence type="ECO:0000313" key="4">
    <source>
        <dbReference type="Proteomes" id="UP001596091"/>
    </source>
</evidence>
<proteinExistence type="predicted"/>
<dbReference type="EMBL" id="JBHSPH010000001">
    <property type="protein sequence ID" value="MFC5861532.1"/>
    <property type="molecule type" value="Genomic_DNA"/>
</dbReference>
<feature type="signal peptide" evidence="1">
    <location>
        <begin position="1"/>
        <end position="23"/>
    </location>
</feature>
<reference evidence="4" key="1">
    <citation type="journal article" date="2019" name="Int. J. Syst. Evol. Microbiol.">
        <title>The Global Catalogue of Microorganisms (GCM) 10K type strain sequencing project: providing services to taxonomists for standard genome sequencing and annotation.</title>
        <authorList>
            <consortium name="The Broad Institute Genomics Platform"/>
            <consortium name="The Broad Institute Genome Sequencing Center for Infectious Disease"/>
            <person name="Wu L."/>
            <person name="Ma J."/>
        </authorList>
    </citation>
    <scope>NUCLEOTIDE SEQUENCE [LARGE SCALE GENOMIC DNA]</scope>
    <source>
        <strain evidence="4">JCM 4087</strain>
    </source>
</reference>
<keyword evidence="4" id="KW-1185">Reference proteome</keyword>
<name>A0ABW1EB25_9BACT</name>